<evidence type="ECO:0000256" key="4">
    <source>
        <dbReference type="ARBA" id="ARBA00023136"/>
    </source>
</evidence>
<keyword evidence="2 5" id="KW-0812">Transmembrane</keyword>
<evidence type="ECO:0000313" key="6">
    <source>
        <dbReference type="EMBL" id="SNQ62488.1"/>
    </source>
</evidence>
<evidence type="ECO:0000313" key="7">
    <source>
        <dbReference type="Proteomes" id="UP000218615"/>
    </source>
</evidence>
<dbReference type="PANTHER" id="PTHR43701">
    <property type="entry name" value="MEMBRANE TRANSPORTER PROTEIN MJ0441-RELATED"/>
    <property type="match status" value="1"/>
</dbReference>
<dbReference type="EMBL" id="FZMP01000224">
    <property type="protein sequence ID" value="SNQ62488.1"/>
    <property type="molecule type" value="Genomic_DNA"/>
</dbReference>
<evidence type="ECO:0000256" key="1">
    <source>
        <dbReference type="ARBA" id="ARBA00004141"/>
    </source>
</evidence>
<dbReference type="AlphaFoldDB" id="A0A284VTH4"/>
<organism evidence="6 7">
    <name type="scientific">Candidatus Methanoperedens nitratireducens</name>
    <dbReference type="NCBI Taxonomy" id="1392998"/>
    <lineage>
        <taxon>Archaea</taxon>
        <taxon>Methanobacteriati</taxon>
        <taxon>Methanobacteriota</taxon>
        <taxon>Stenosarchaea group</taxon>
        <taxon>Methanomicrobia</taxon>
        <taxon>Methanosarcinales</taxon>
        <taxon>ANME-2 cluster</taxon>
        <taxon>Candidatus Methanoperedentaceae</taxon>
        <taxon>Candidatus Methanoperedens</taxon>
    </lineage>
</organism>
<feature type="transmembrane region" description="Helical" evidence="5">
    <location>
        <begin position="6"/>
        <end position="24"/>
    </location>
</feature>
<dbReference type="PANTHER" id="PTHR43701:SF2">
    <property type="entry name" value="MEMBRANE TRANSPORTER PROTEIN YJNA-RELATED"/>
    <property type="match status" value="1"/>
</dbReference>
<comment type="similarity">
    <text evidence="5">Belongs to the 4-toluene sulfonate uptake permease (TSUP) (TC 2.A.102) family.</text>
</comment>
<accession>A0A284VTH4</accession>
<keyword evidence="3 5" id="KW-1133">Transmembrane helix</keyword>
<feature type="transmembrane region" description="Helical" evidence="5">
    <location>
        <begin position="135"/>
        <end position="163"/>
    </location>
</feature>
<keyword evidence="4 5" id="KW-0472">Membrane</keyword>
<feature type="transmembrane region" description="Helical" evidence="5">
    <location>
        <begin position="97"/>
        <end position="115"/>
    </location>
</feature>
<sequence length="249" mass="26442">MELLFIIFIAFFVAMLFSMLGLGGAIIYTPLFFWTGLPLLTAIPMALLLNAITTASASTTYLAQRLVKIDVAIPIIITSILGAVTGSYLAPHAETGLLIVLLSVVLFFASLRLLFFNNLGFAAGANENKKKVFGAVAGFPVGAISSLVGIGGGTFIVPLLLVLGFEIKNAVVTSSFIVTFISLSGFLGHLNFGQQPMDVSMLFYAGAAAFIGAQAGSRLIFRRTSSRTIERMFALVLLFVAGKLLYGLL</sequence>
<dbReference type="OrthoDB" id="57422at2157"/>
<feature type="transmembrane region" description="Helical" evidence="5">
    <location>
        <begin position="72"/>
        <end position="90"/>
    </location>
</feature>
<keyword evidence="7" id="KW-1185">Reference proteome</keyword>
<dbReference type="RefSeq" id="WP_096207041.1">
    <property type="nucleotide sequence ID" value="NZ_FZMP01000224.1"/>
</dbReference>
<evidence type="ECO:0000256" key="3">
    <source>
        <dbReference type="ARBA" id="ARBA00022989"/>
    </source>
</evidence>
<dbReference type="GO" id="GO:0005886">
    <property type="term" value="C:plasma membrane"/>
    <property type="evidence" value="ECO:0007669"/>
    <property type="project" value="UniProtKB-SubCell"/>
</dbReference>
<keyword evidence="5" id="KW-1003">Cell membrane</keyword>
<feature type="transmembrane region" description="Helical" evidence="5">
    <location>
        <begin position="31"/>
        <end position="52"/>
    </location>
</feature>
<gene>
    <name evidence="6" type="ORF">MNV_750003</name>
</gene>
<evidence type="ECO:0000256" key="2">
    <source>
        <dbReference type="ARBA" id="ARBA00022692"/>
    </source>
</evidence>
<feature type="transmembrane region" description="Helical" evidence="5">
    <location>
        <begin position="170"/>
        <end position="190"/>
    </location>
</feature>
<dbReference type="InterPro" id="IPR002781">
    <property type="entry name" value="TM_pro_TauE-like"/>
</dbReference>
<comment type="subcellular location">
    <subcellularLocation>
        <location evidence="5">Cell membrane</location>
        <topology evidence="5">Multi-pass membrane protein</topology>
    </subcellularLocation>
    <subcellularLocation>
        <location evidence="1">Membrane</location>
        <topology evidence="1">Multi-pass membrane protein</topology>
    </subcellularLocation>
</comment>
<feature type="transmembrane region" description="Helical" evidence="5">
    <location>
        <begin position="232"/>
        <end position="248"/>
    </location>
</feature>
<proteinExistence type="inferred from homology"/>
<feature type="transmembrane region" description="Helical" evidence="5">
    <location>
        <begin position="202"/>
        <end position="220"/>
    </location>
</feature>
<dbReference type="InterPro" id="IPR051598">
    <property type="entry name" value="TSUP/Inactive_protease-like"/>
</dbReference>
<evidence type="ECO:0000256" key="5">
    <source>
        <dbReference type="RuleBase" id="RU363041"/>
    </source>
</evidence>
<name>A0A284VTH4_9EURY</name>
<protein>
    <recommendedName>
        <fullName evidence="5">Probable membrane transporter protein</fullName>
    </recommendedName>
</protein>
<reference evidence="7" key="1">
    <citation type="submission" date="2017-06" db="EMBL/GenBank/DDBJ databases">
        <authorList>
            <person name="Cremers G."/>
        </authorList>
    </citation>
    <scope>NUCLEOTIDE SEQUENCE [LARGE SCALE GENOMIC DNA]</scope>
</reference>
<dbReference type="Proteomes" id="UP000218615">
    <property type="component" value="Unassembled WGS sequence"/>
</dbReference>
<dbReference type="Pfam" id="PF01925">
    <property type="entry name" value="TauE"/>
    <property type="match status" value="1"/>
</dbReference>